<dbReference type="EMBL" id="BOPO01000151">
    <property type="protein sequence ID" value="GIL31948.1"/>
    <property type="molecule type" value="Genomic_DNA"/>
</dbReference>
<dbReference type="Proteomes" id="UP000614996">
    <property type="component" value="Unassembled WGS sequence"/>
</dbReference>
<dbReference type="SUPFAM" id="SSF48452">
    <property type="entry name" value="TPR-like"/>
    <property type="match status" value="1"/>
</dbReference>
<evidence type="ECO:0000313" key="1">
    <source>
        <dbReference type="EMBL" id="GIL31948.1"/>
    </source>
</evidence>
<reference evidence="2" key="1">
    <citation type="journal article" date="2021" name="Int. J. Syst. Evol. Microbiol.">
        <title>Actinocatenispora comari sp. nov., an endophytic actinomycete isolated from aerial parts of Comarum salesowianum.</title>
        <authorList>
            <person name="Oyunbileg N."/>
            <person name="Iizaka Y."/>
            <person name="Hamada M."/>
            <person name="Davaapurev B.O."/>
            <person name="Fukumoto A."/>
            <person name="Tsetseg B."/>
            <person name="Kato F."/>
            <person name="Tamura T."/>
            <person name="Batkhuu J."/>
            <person name="Anzai Y."/>
        </authorList>
    </citation>
    <scope>NUCLEOTIDE SEQUENCE [LARGE SCALE GENOMIC DNA]</scope>
    <source>
        <strain evidence="2">NUM-2625</strain>
    </source>
</reference>
<dbReference type="AlphaFoldDB" id="A0A8J4AIR1"/>
<name>A0A8J4AIR1_9ACTN</name>
<sequence>MGTDERLTAADDAYQRAVFAGDAGGLGAAERGLDALDADAALTRGRLLHARYLARRDTDPGEDPRELPLFERALAGYQASGDTRGEAEALFWIGCVHQVVRGDDATAVPLFERGTELAEAAGDRLTLSYLLRHLGIAAHQEGNLTEARELLERSTRLRRELHFDAGVAANLVGLAYLAHAEGRRADATALLDEGDRLCAAAGAHGIAAHLAQARTNLG</sequence>
<dbReference type="Gene3D" id="1.25.40.10">
    <property type="entry name" value="Tetratricopeptide repeat domain"/>
    <property type="match status" value="1"/>
</dbReference>
<comment type="caution">
    <text evidence="1">The sequence shown here is derived from an EMBL/GenBank/DDBJ whole genome shotgun (WGS) entry which is preliminary data.</text>
</comment>
<keyword evidence="2" id="KW-1185">Reference proteome</keyword>
<organism evidence="1 2">
    <name type="scientific">Actinocatenispora comari</name>
    <dbReference type="NCBI Taxonomy" id="2807577"/>
    <lineage>
        <taxon>Bacteria</taxon>
        <taxon>Bacillati</taxon>
        <taxon>Actinomycetota</taxon>
        <taxon>Actinomycetes</taxon>
        <taxon>Micromonosporales</taxon>
        <taxon>Micromonosporaceae</taxon>
        <taxon>Actinocatenispora</taxon>
    </lineage>
</organism>
<proteinExistence type="predicted"/>
<gene>
    <name evidence="1" type="ORF">NUM_72020</name>
</gene>
<evidence type="ECO:0000313" key="2">
    <source>
        <dbReference type="Proteomes" id="UP000614996"/>
    </source>
</evidence>
<evidence type="ECO:0008006" key="3">
    <source>
        <dbReference type="Google" id="ProtNLM"/>
    </source>
</evidence>
<dbReference type="RefSeq" id="WP_207129497.1">
    <property type="nucleotide sequence ID" value="NZ_BOPO01000151.1"/>
</dbReference>
<accession>A0A8J4AIR1</accession>
<protein>
    <recommendedName>
        <fullName evidence="3">Tetratricopeptide repeat protein</fullName>
    </recommendedName>
</protein>
<dbReference type="InterPro" id="IPR011990">
    <property type="entry name" value="TPR-like_helical_dom_sf"/>
</dbReference>